<comment type="similarity">
    <text evidence="1">Belongs to the type-I restriction system S methylase family.</text>
</comment>
<dbReference type="CDD" id="cd17246">
    <property type="entry name" value="RMtype1_S_SonII-TRD2-CR2_like"/>
    <property type="match status" value="1"/>
</dbReference>
<feature type="coiled-coil region" evidence="4">
    <location>
        <begin position="368"/>
        <end position="395"/>
    </location>
</feature>
<evidence type="ECO:0000259" key="5">
    <source>
        <dbReference type="Pfam" id="PF01420"/>
    </source>
</evidence>
<evidence type="ECO:0000256" key="1">
    <source>
        <dbReference type="ARBA" id="ARBA00010923"/>
    </source>
</evidence>
<dbReference type="EMBL" id="CP031158">
    <property type="protein sequence ID" value="AXG99388.1"/>
    <property type="molecule type" value="Genomic_DNA"/>
</dbReference>
<dbReference type="STRING" id="1288484.GCA_000348665_03094"/>
<accession>A0A345II66</accession>
<feature type="domain" description="Type I restriction modification DNA specificity" evidence="5">
    <location>
        <begin position="212"/>
        <end position="386"/>
    </location>
</feature>
<evidence type="ECO:0000256" key="2">
    <source>
        <dbReference type="ARBA" id="ARBA00022747"/>
    </source>
</evidence>
<evidence type="ECO:0000256" key="4">
    <source>
        <dbReference type="SAM" id="Coils"/>
    </source>
</evidence>
<keyword evidence="2" id="KW-0680">Restriction system</keyword>
<dbReference type="AlphaFoldDB" id="A0A345II66"/>
<dbReference type="Gene3D" id="1.10.287.1120">
    <property type="entry name" value="Bipartite methylase S protein"/>
    <property type="match status" value="1"/>
</dbReference>
<dbReference type="InterPro" id="IPR000055">
    <property type="entry name" value="Restrct_endonuc_typeI_TRD"/>
</dbReference>
<dbReference type="PANTHER" id="PTHR30408">
    <property type="entry name" value="TYPE-1 RESTRICTION ENZYME ECOKI SPECIFICITY PROTEIN"/>
    <property type="match status" value="1"/>
</dbReference>
<dbReference type="Pfam" id="PF01420">
    <property type="entry name" value="Methylase_S"/>
    <property type="match status" value="2"/>
</dbReference>
<reference evidence="6 7" key="1">
    <citation type="submission" date="2018-07" db="EMBL/GenBank/DDBJ databases">
        <title>Complete Genome and Methylome Analysis of Deinococcus wulumuqiensis NEB 479.</title>
        <authorList>
            <person name="Fomenkov A."/>
            <person name="Luyten Y."/>
            <person name="Vincze T."/>
            <person name="Anton B.P."/>
            <person name="Clark T."/>
            <person name="Roberts R.J."/>
            <person name="Morgan R.D."/>
        </authorList>
    </citation>
    <scope>NUCLEOTIDE SEQUENCE [LARGE SCALE GENOMIC DNA]</scope>
    <source>
        <strain evidence="6 7">NEB 479</strain>
    </source>
</reference>
<dbReference type="PANTHER" id="PTHR30408:SF12">
    <property type="entry name" value="TYPE I RESTRICTION ENZYME MJAVIII SPECIFICITY SUBUNIT"/>
    <property type="match status" value="1"/>
</dbReference>
<dbReference type="InterPro" id="IPR052021">
    <property type="entry name" value="Type-I_RS_S_subunit"/>
</dbReference>
<feature type="domain" description="Type I restriction modification DNA specificity" evidence="5">
    <location>
        <begin position="9"/>
        <end position="182"/>
    </location>
</feature>
<organism evidence="6 7">
    <name type="scientific">Deinococcus wulumuqiensis</name>
    <dbReference type="NCBI Taxonomy" id="980427"/>
    <lineage>
        <taxon>Bacteria</taxon>
        <taxon>Thermotogati</taxon>
        <taxon>Deinococcota</taxon>
        <taxon>Deinococci</taxon>
        <taxon>Deinococcales</taxon>
        <taxon>Deinococcaceae</taxon>
        <taxon>Deinococcus</taxon>
    </lineage>
</organism>
<gene>
    <name evidence="6" type="ORF">DVJ83_09840</name>
</gene>
<protein>
    <submittedName>
        <fullName evidence="6">Putative Type I specificity subunit S.DrdORF9850P</fullName>
    </submittedName>
</protein>
<keyword evidence="3" id="KW-0238">DNA-binding</keyword>
<evidence type="ECO:0000313" key="6">
    <source>
        <dbReference type="EMBL" id="AXG99388.1"/>
    </source>
</evidence>
<dbReference type="Proteomes" id="UP000253744">
    <property type="component" value="Chromosome"/>
</dbReference>
<proteinExistence type="inferred from homology"/>
<dbReference type="InterPro" id="IPR044946">
    <property type="entry name" value="Restrct_endonuc_typeI_TRD_sf"/>
</dbReference>
<evidence type="ECO:0000313" key="7">
    <source>
        <dbReference type="Proteomes" id="UP000253744"/>
    </source>
</evidence>
<sequence length="409" mass="45534">MSDGKGKVPEGWEAVRLSMILDVLKDGTHFSPQEFGGPYKYITSKNIRFGYIDLSDIQSVSEEIHRKIYKGSPVKQGDILLTKDGANTGNVAINNLEEEFSLLSSVAILRGNKSKLENPFLFQYLLSQKMQDFIKADMSGQAITRLTLQKIGNFPILLPPLPEQRKIAAILSTWDDSLATLTNLLAAKRQQKRGLAEALLTGKKRLPGFAGEWEEKKLGEVAEINPADTLQDFQGGFIKMEDTSEEGQLLRISENTSIQTGLAGFSRFRNNDTLIAKITPCFENGKGAYVQGVRGLGLGSTEFFVLRSKADIDARWLYFQTRTHHFNSRGTTSMQGSGGQRRVPRDFLVRYDVFVPPLPEQQAIASILSTLDGEIASLEALRAKVQEQKRGLMDELLTGRIRVKVEETC</sequence>
<dbReference type="REBASE" id="263362">
    <property type="entry name" value="S.DrdIX"/>
</dbReference>
<name>A0A345II66_9DEIO</name>
<dbReference type="GO" id="GO:0009307">
    <property type="term" value="P:DNA restriction-modification system"/>
    <property type="evidence" value="ECO:0007669"/>
    <property type="project" value="UniProtKB-KW"/>
</dbReference>
<dbReference type="SUPFAM" id="SSF116734">
    <property type="entry name" value="DNA methylase specificity domain"/>
    <property type="match status" value="2"/>
</dbReference>
<dbReference type="CDD" id="cd17260">
    <property type="entry name" value="RMtype1_S_EcoEI-TRD1-CR1_like"/>
    <property type="match status" value="1"/>
</dbReference>
<dbReference type="KEGG" id="dwu:DVJ83_09840"/>
<keyword evidence="4" id="KW-0175">Coiled coil</keyword>
<dbReference type="GO" id="GO:0003677">
    <property type="term" value="F:DNA binding"/>
    <property type="evidence" value="ECO:0007669"/>
    <property type="project" value="UniProtKB-KW"/>
</dbReference>
<evidence type="ECO:0000256" key="3">
    <source>
        <dbReference type="ARBA" id="ARBA00023125"/>
    </source>
</evidence>
<dbReference type="Gene3D" id="3.90.220.20">
    <property type="entry name" value="DNA methylase specificity domains"/>
    <property type="match status" value="2"/>
</dbReference>